<feature type="transmembrane region" description="Helical" evidence="6">
    <location>
        <begin position="85"/>
        <end position="108"/>
    </location>
</feature>
<evidence type="ECO:0000256" key="6">
    <source>
        <dbReference type="SAM" id="Phobius"/>
    </source>
</evidence>
<dbReference type="InterPro" id="IPR020846">
    <property type="entry name" value="MFS_dom"/>
</dbReference>
<keyword evidence="5 6" id="KW-0472">Membrane</keyword>
<feature type="transmembrane region" description="Helical" evidence="6">
    <location>
        <begin position="54"/>
        <end position="73"/>
    </location>
</feature>
<evidence type="ECO:0000313" key="8">
    <source>
        <dbReference type="EMBL" id="KAK0951009.1"/>
    </source>
</evidence>
<name>A0AAN6H0I9_9PEZI</name>
<feature type="transmembrane region" description="Helical" evidence="6">
    <location>
        <begin position="9"/>
        <end position="27"/>
    </location>
</feature>
<keyword evidence="2" id="KW-0813">Transport</keyword>
<protein>
    <recommendedName>
        <fullName evidence="7">Major facilitator superfamily (MFS) profile domain-containing protein</fullName>
    </recommendedName>
</protein>
<evidence type="ECO:0000256" key="3">
    <source>
        <dbReference type="ARBA" id="ARBA00022692"/>
    </source>
</evidence>
<accession>A0AAN6H0I9</accession>
<comment type="caution">
    <text evidence="8">The sequence shown here is derived from an EMBL/GenBank/DDBJ whole genome shotgun (WGS) entry which is preliminary data.</text>
</comment>
<dbReference type="PROSITE" id="PS50850">
    <property type="entry name" value="MFS"/>
    <property type="match status" value="1"/>
</dbReference>
<dbReference type="InterPro" id="IPR011701">
    <property type="entry name" value="MFS"/>
</dbReference>
<dbReference type="AlphaFoldDB" id="A0AAN6H0I9"/>
<dbReference type="EMBL" id="JAUJLE010000744">
    <property type="protein sequence ID" value="KAK0951009.1"/>
    <property type="molecule type" value="Genomic_DNA"/>
</dbReference>
<dbReference type="GO" id="GO:0022857">
    <property type="term" value="F:transmembrane transporter activity"/>
    <property type="evidence" value="ECO:0007669"/>
    <property type="project" value="InterPro"/>
</dbReference>
<evidence type="ECO:0000256" key="4">
    <source>
        <dbReference type="ARBA" id="ARBA00022989"/>
    </source>
</evidence>
<dbReference type="GO" id="GO:0005886">
    <property type="term" value="C:plasma membrane"/>
    <property type="evidence" value="ECO:0007669"/>
    <property type="project" value="TreeGrafter"/>
</dbReference>
<evidence type="ECO:0000259" key="7">
    <source>
        <dbReference type="PROSITE" id="PS50850"/>
    </source>
</evidence>
<dbReference type="Proteomes" id="UP001175353">
    <property type="component" value="Unassembled WGS sequence"/>
</dbReference>
<dbReference type="SUPFAM" id="SSF103473">
    <property type="entry name" value="MFS general substrate transporter"/>
    <property type="match status" value="1"/>
</dbReference>
<feature type="transmembrane region" description="Helical" evidence="6">
    <location>
        <begin position="33"/>
        <end position="49"/>
    </location>
</feature>
<dbReference type="InterPro" id="IPR036259">
    <property type="entry name" value="MFS_trans_sf"/>
</dbReference>
<comment type="subcellular location">
    <subcellularLocation>
        <location evidence="1">Membrane</location>
        <topology evidence="1">Multi-pass membrane protein</topology>
    </subcellularLocation>
</comment>
<dbReference type="PANTHER" id="PTHR23502">
    <property type="entry name" value="MAJOR FACILITATOR SUPERFAMILY"/>
    <property type="match status" value="1"/>
</dbReference>
<evidence type="ECO:0000256" key="5">
    <source>
        <dbReference type="ARBA" id="ARBA00023136"/>
    </source>
</evidence>
<dbReference type="PANTHER" id="PTHR23502:SF31">
    <property type="entry name" value="POLYAMINE TRANSPORTER 1"/>
    <property type="match status" value="1"/>
</dbReference>
<dbReference type="Pfam" id="PF07690">
    <property type="entry name" value="MFS_1"/>
    <property type="match status" value="1"/>
</dbReference>
<evidence type="ECO:0000256" key="1">
    <source>
        <dbReference type="ARBA" id="ARBA00004141"/>
    </source>
</evidence>
<keyword evidence="3 6" id="KW-0812">Transmembrane</keyword>
<proteinExistence type="predicted"/>
<gene>
    <name evidence="8" type="ORF">LTR91_025265</name>
</gene>
<evidence type="ECO:0000313" key="9">
    <source>
        <dbReference type="Proteomes" id="UP001175353"/>
    </source>
</evidence>
<keyword evidence="9" id="KW-1185">Reference proteome</keyword>
<keyword evidence="4 6" id="KW-1133">Transmembrane helix</keyword>
<reference evidence="8" key="1">
    <citation type="submission" date="2023-06" db="EMBL/GenBank/DDBJ databases">
        <title>Black Yeasts Isolated from many extreme environments.</title>
        <authorList>
            <person name="Coleine C."/>
            <person name="Stajich J.E."/>
            <person name="Selbmann L."/>
        </authorList>
    </citation>
    <scope>NUCLEOTIDE SEQUENCE</scope>
    <source>
        <strain evidence="8">CCFEE 5200</strain>
    </source>
</reference>
<feature type="domain" description="Major facilitator superfamily (MFS) profile" evidence="7">
    <location>
        <begin position="1"/>
        <end position="119"/>
    </location>
</feature>
<evidence type="ECO:0000256" key="2">
    <source>
        <dbReference type="ARBA" id="ARBA00022448"/>
    </source>
</evidence>
<dbReference type="Gene3D" id="1.20.1250.20">
    <property type="entry name" value="MFS general substrate transporter like domains"/>
    <property type="match status" value="1"/>
</dbReference>
<organism evidence="8 9">
    <name type="scientific">Friedmanniomyces endolithicus</name>
    <dbReference type="NCBI Taxonomy" id="329885"/>
    <lineage>
        <taxon>Eukaryota</taxon>
        <taxon>Fungi</taxon>
        <taxon>Dikarya</taxon>
        <taxon>Ascomycota</taxon>
        <taxon>Pezizomycotina</taxon>
        <taxon>Dothideomycetes</taxon>
        <taxon>Dothideomycetidae</taxon>
        <taxon>Mycosphaerellales</taxon>
        <taxon>Teratosphaeriaceae</taxon>
        <taxon>Friedmanniomyces</taxon>
    </lineage>
</organism>
<sequence>MSELYGRRVPIIIAAFAFGIFNIGVAVAKDFQTLIYVVKCYIIYPWYTLTIDRICRFFCGLFGSSPLTIIAAVFSDMCSNEVRGIAVACFCATIFCGPSMGPFIGGFITNSYLGWRWTA</sequence>